<dbReference type="InterPro" id="IPR005368">
    <property type="entry name" value="UPF0175"/>
</dbReference>
<dbReference type="RefSeq" id="WP_413267441.1">
    <property type="nucleotide sequence ID" value="NZ_JBHFNR010000266.1"/>
</dbReference>
<gene>
    <name evidence="1" type="ORF">ACE1CI_33350</name>
</gene>
<organism evidence="1 2">
    <name type="scientific">Floridaenema flaviceps BLCC-F50</name>
    <dbReference type="NCBI Taxonomy" id="3153642"/>
    <lineage>
        <taxon>Bacteria</taxon>
        <taxon>Bacillati</taxon>
        <taxon>Cyanobacteriota</taxon>
        <taxon>Cyanophyceae</taxon>
        <taxon>Oscillatoriophycideae</taxon>
        <taxon>Aerosakkonematales</taxon>
        <taxon>Aerosakkonemataceae</taxon>
        <taxon>Floridanema</taxon>
        <taxon>Floridanema flaviceps</taxon>
    </lineage>
</organism>
<dbReference type="Proteomes" id="UP001576784">
    <property type="component" value="Unassembled WGS sequence"/>
</dbReference>
<keyword evidence="2" id="KW-1185">Reference proteome</keyword>
<dbReference type="Pfam" id="PF03683">
    <property type="entry name" value="UPF0175"/>
    <property type="match status" value="1"/>
</dbReference>
<reference evidence="1 2" key="1">
    <citation type="submission" date="2024-09" db="EMBL/GenBank/DDBJ databases">
        <title>Floridaenema gen nov. (Aerosakkonemataceae, Aerosakkonematales ord. nov., Cyanobacteria) from benthic tropical and subtropical fresh waters, with the description of four new species.</title>
        <authorList>
            <person name="Moretto J.A."/>
            <person name="Berthold D.E."/>
            <person name="Lefler F.W."/>
            <person name="Huang I.-S."/>
            <person name="Laughinghouse H. IV."/>
        </authorList>
    </citation>
    <scope>NUCLEOTIDE SEQUENCE [LARGE SCALE GENOMIC DNA]</scope>
    <source>
        <strain evidence="1 2">BLCC-F50</strain>
    </source>
</reference>
<accession>A0ABV4Y276</accession>
<comment type="caution">
    <text evidence="1">The sequence shown here is derived from an EMBL/GenBank/DDBJ whole genome shotgun (WGS) entry which is preliminary data.</text>
</comment>
<evidence type="ECO:0000313" key="1">
    <source>
        <dbReference type="EMBL" id="MFB2897830.1"/>
    </source>
</evidence>
<sequence length="87" mass="10146">MQITIDIPDEYIQKLKPDLENFSQHILEILVVEAYKAQNLTSAEVGRILNLNRFEVDAFLKQHGAYLHYSIIDFQQDLQTLQQLEQG</sequence>
<proteinExistence type="predicted"/>
<dbReference type="EMBL" id="JBHFNR010000266">
    <property type="protein sequence ID" value="MFB2897830.1"/>
    <property type="molecule type" value="Genomic_DNA"/>
</dbReference>
<protein>
    <submittedName>
        <fullName evidence="1">UPF0175 family protein</fullName>
    </submittedName>
</protein>
<name>A0ABV4Y276_9CYAN</name>
<evidence type="ECO:0000313" key="2">
    <source>
        <dbReference type="Proteomes" id="UP001576784"/>
    </source>
</evidence>